<organism evidence="3 4">
    <name type="scientific">Chiayiivirga flava</name>
    <dbReference type="NCBI Taxonomy" id="659595"/>
    <lineage>
        <taxon>Bacteria</taxon>
        <taxon>Pseudomonadati</taxon>
        <taxon>Pseudomonadota</taxon>
        <taxon>Gammaproteobacteria</taxon>
        <taxon>Lysobacterales</taxon>
        <taxon>Lysobacteraceae</taxon>
        <taxon>Chiayiivirga</taxon>
    </lineage>
</organism>
<name>A0A7W8G0P4_9GAMM</name>
<proteinExistence type="predicted"/>
<protein>
    <submittedName>
        <fullName evidence="3">Uncharacterized protein</fullName>
    </submittedName>
</protein>
<feature type="region of interest" description="Disordered" evidence="1">
    <location>
        <begin position="99"/>
        <end position="133"/>
    </location>
</feature>
<evidence type="ECO:0000313" key="3">
    <source>
        <dbReference type="EMBL" id="MBB5209677.1"/>
    </source>
</evidence>
<evidence type="ECO:0000256" key="2">
    <source>
        <dbReference type="SAM" id="SignalP"/>
    </source>
</evidence>
<feature type="signal peptide" evidence="2">
    <location>
        <begin position="1"/>
        <end position="26"/>
    </location>
</feature>
<dbReference type="RefSeq" id="WP_183962206.1">
    <property type="nucleotide sequence ID" value="NZ_JACHHP010000007.1"/>
</dbReference>
<reference evidence="3 4" key="1">
    <citation type="submission" date="2020-08" db="EMBL/GenBank/DDBJ databases">
        <title>Genomic Encyclopedia of Type Strains, Phase IV (KMG-IV): sequencing the most valuable type-strain genomes for metagenomic binning, comparative biology and taxonomic classification.</title>
        <authorList>
            <person name="Goeker M."/>
        </authorList>
    </citation>
    <scope>NUCLEOTIDE SEQUENCE [LARGE SCALE GENOMIC DNA]</scope>
    <source>
        <strain evidence="3 4">DSM 24163</strain>
    </source>
</reference>
<keyword evidence="2" id="KW-0732">Signal</keyword>
<evidence type="ECO:0000313" key="4">
    <source>
        <dbReference type="Proteomes" id="UP000521199"/>
    </source>
</evidence>
<comment type="caution">
    <text evidence="3">The sequence shown here is derived from an EMBL/GenBank/DDBJ whole genome shotgun (WGS) entry which is preliminary data.</text>
</comment>
<evidence type="ECO:0000256" key="1">
    <source>
        <dbReference type="SAM" id="MobiDB-lite"/>
    </source>
</evidence>
<dbReference type="Proteomes" id="UP000521199">
    <property type="component" value="Unassembled WGS sequence"/>
</dbReference>
<keyword evidence="4" id="KW-1185">Reference proteome</keyword>
<feature type="chain" id="PRO_5031077216" evidence="2">
    <location>
        <begin position="27"/>
        <end position="133"/>
    </location>
</feature>
<dbReference type="AlphaFoldDB" id="A0A7W8G0P4"/>
<gene>
    <name evidence="3" type="ORF">HNQ52_003249</name>
</gene>
<accession>A0A7W8G0P4</accession>
<feature type="compositionally biased region" description="Basic and acidic residues" evidence="1">
    <location>
        <begin position="106"/>
        <end position="133"/>
    </location>
</feature>
<sequence>MRKLILSFVLATAGAVGLTATQSAHAYDDGRIFVSIGDVSFAYGRPYHRYSNVPLYVVHETWGPRYYYHGPAYRPPVYVPRYYAPPRRHYAPVRYYPPRYAQGYRDGYRHRDRHDHDRHDDRRGRGYGHRRDR</sequence>
<dbReference type="EMBL" id="JACHHP010000007">
    <property type="protein sequence ID" value="MBB5209677.1"/>
    <property type="molecule type" value="Genomic_DNA"/>
</dbReference>